<protein>
    <submittedName>
        <fullName evidence="2">Acyl-CoA hydrolase</fullName>
    </submittedName>
</protein>
<keyword evidence="2" id="KW-0378">Hydrolase</keyword>
<evidence type="ECO:0000259" key="1">
    <source>
        <dbReference type="Pfam" id="PF02589"/>
    </source>
</evidence>
<dbReference type="Pfam" id="PF02589">
    <property type="entry name" value="LUD_dom"/>
    <property type="match status" value="1"/>
</dbReference>
<evidence type="ECO:0000313" key="2">
    <source>
        <dbReference type="EMBL" id="MDP9792696.1"/>
    </source>
</evidence>
<accession>A0ABT9MNQ8</accession>
<reference evidence="2 3" key="1">
    <citation type="submission" date="2023-07" db="EMBL/GenBank/DDBJ databases">
        <title>Sequencing the genomes of 1000 actinobacteria strains.</title>
        <authorList>
            <person name="Klenk H.-P."/>
        </authorList>
    </citation>
    <scope>NUCLEOTIDE SEQUENCE [LARGE SCALE GENOMIC DNA]</scope>
    <source>
        <strain evidence="2 3">DSM 44710</strain>
    </source>
</reference>
<dbReference type="GO" id="GO:0016787">
    <property type="term" value="F:hydrolase activity"/>
    <property type="evidence" value="ECO:0007669"/>
    <property type="project" value="UniProtKB-KW"/>
</dbReference>
<feature type="domain" description="LUD" evidence="1">
    <location>
        <begin position="16"/>
        <end position="197"/>
    </location>
</feature>
<dbReference type="Proteomes" id="UP001240984">
    <property type="component" value="Unassembled WGS sequence"/>
</dbReference>
<dbReference type="RefSeq" id="WP_306827569.1">
    <property type="nucleotide sequence ID" value="NZ_JAUSRA010000001.1"/>
</dbReference>
<comment type="caution">
    <text evidence="2">The sequence shown here is derived from an EMBL/GenBank/DDBJ whole genome shotgun (WGS) entry which is preliminary data.</text>
</comment>
<gene>
    <name evidence="2" type="ORF">J2S43_001208</name>
</gene>
<dbReference type="PANTHER" id="PTHR36179:SF2">
    <property type="entry name" value="LUD DOMAIN-CONTAINING PROTEIN"/>
    <property type="match status" value="1"/>
</dbReference>
<name>A0ABT9MNQ8_9ACTN</name>
<proteinExistence type="predicted"/>
<dbReference type="EMBL" id="JAUSRA010000001">
    <property type="protein sequence ID" value="MDP9792696.1"/>
    <property type="molecule type" value="Genomic_DNA"/>
</dbReference>
<dbReference type="InterPro" id="IPR003741">
    <property type="entry name" value="LUD_dom"/>
</dbReference>
<organism evidence="2 3">
    <name type="scientific">Catenuloplanes nepalensis</name>
    <dbReference type="NCBI Taxonomy" id="587533"/>
    <lineage>
        <taxon>Bacteria</taxon>
        <taxon>Bacillati</taxon>
        <taxon>Actinomycetota</taxon>
        <taxon>Actinomycetes</taxon>
        <taxon>Micromonosporales</taxon>
        <taxon>Micromonosporaceae</taxon>
        <taxon>Catenuloplanes</taxon>
    </lineage>
</organism>
<evidence type="ECO:0000313" key="3">
    <source>
        <dbReference type="Proteomes" id="UP001240984"/>
    </source>
</evidence>
<keyword evidence="3" id="KW-1185">Reference proteome</keyword>
<dbReference type="PANTHER" id="PTHR36179">
    <property type="entry name" value="LUD_DOM DOMAIN-CONTAINING PROTEIN"/>
    <property type="match status" value="1"/>
</dbReference>
<sequence length="203" mass="21529">MPQFDVLPDEETVAATVAALAEHGIGAEVVDDLAAARKTVLARIPHGATVFTNTSVTLDESGISAGIDDPEGPYESARLKMLAFDFATQRAEMKEVSGTPDYALGSVQAITRDGGLLIGSAGGSQLANIAWGAANVILVAGLQKLVPDMATAHRRLHEHSLELEHVRAQAAYGRPSQIGKILEIHKEQPGRIHLVLIRQVVGF</sequence>